<gene>
    <name evidence="1" type="ORF">NUU61_007738</name>
</gene>
<accession>A0A9W9JYV1</accession>
<dbReference type="OrthoDB" id="5412996at2759"/>
<dbReference type="InterPro" id="IPR011009">
    <property type="entry name" value="Kinase-like_dom_sf"/>
</dbReference>
<dbReference type="PANTHER" id="PTHR21310">
    <property type="entry name" value="AMINOGLYCOSIDE PHOSPHOTRANSFERASE-RELATED-RELATED"/>
    <property type="match status" value="1"/>
</dbReference>
<dbReference type="InterPro" id="IPR051678">
    <property type="entry name" value="AGP_Transferase"/>
</dbReference>
<name>A0A9W9JYV1_9EURO</name>
<proteinExistence type="predicted"/>
<dbReference type="SUPFAM" id="SSF56112">
    <property type="entry name" value="Protein kinase-like (PK-like)"/>
    <property type="match status" value="1"/>
</dbReference>
<reference evidence="1" key="1">
    <citation type="submission" date="2022-11" db="EMBL/GenBank/DDBJ databases">
        <authorList>
            <person name="Petersen C."/>
        </authorList>
    </citation>
    <scope>NUCLEOTIDE SEQUENCE</scope>
    <source>
        <strain evidence="1">IBT 34128</strain>
    </source>
</reference>
<reference evidence="1" key="2">
    <citation type="journal article" date="2023" name="IMA Fungus">
        <title>Comparative genomic study of the Penicillium genus elucidates a diverse pangenome and 15 lateral gene transfer events.</title>
        <authorList>
            <person name="Petersen C."/>
            <person name="Sorensen T."/>
            <person name="Nielsen M.R."/>
            <person name="Sondergaard T.E."/>
            <person name="Sorensen J.L."/>
            <person name="Fitzpatrick D.A."/>
            <person name="Frisvad J.C."/>
            <person name="Nielsen K.L."/>
        </authorList>
    </citation>
    <scope>NUCLEOTIDE SEQUENCE</scope>
    <source>
        <strain evidence="1">IBT 34128</strain>
    </source>
</reference>
<sequence length="396" mass="46219">MQCMRFDNLAWEKSEEITDTWVLRFLEPDIWRPIGNFVIKHHNPDDAIELDIFKKGFYNISLQMKYKVGSAIIRFPQRGATMFPEEKVRNEMAIMRTQFFYSYGICSAPHTKMYDALNIPGCPPKERGIIDPNIGENKLEMLYGHLADILLQLSKPFFPQIGSLRQIDDFTWDVAIGLYSADDCRRKFIARRLFCKLAREHKLTNLALNNGPFKIWCDDPRPANVLLDDDLHIVSVVDWDFTYAAPVEFSYPPPWWLFIGKPESWLNGLEDRTSLFGRQLQTFLKAMVGRENTAIKQGRLTQDQRLSDAMRHSWESGDFWVAYAARNSFAFDAIYWRQVDARLFGPTASSPEDVWRPRVDLLGDKEKEMERLVARKLEEMKAEFWHGAPMSIHDLY</sequence>
<dbReference type="EMBL" id="JAPMSZ010000010">
    <property type="protein sequence ID" value="KAJ5086431.1"/>
    <property type="molecule type" value="Genomic_DNA"/>
</dbReference>
<dbReference type="AlphaFoldDB" id="A0A9W9JYV1"/>
<dbReference type="GeneID" id="81397432"/>
<dbReference type="PANTHER" id="PTHR21310:SF37">
    <property type="entry name" value="AMINOGLYCOSIDE PHOSPHOTRANSFERASE DOMAIN-CONTAINING PROTEIN"/>
    <property type="match status" value="1"/>
</dbReference>
<evidence type="ECO:0000313" key="1">
    <source>
        <dbReference type="EMBL" id="KAJ5086431.1"/>
    </source>
</evidence>
<keyword evidence="2" id="KW-1185">Reference proteome</keyword>
<dbReference type="RefSeq" id="XP_056508556.1">
    <property type="nucleotide sequence ID" value="XM_056658263.1"/>
</dbReference>
<organism evidence="1 2">
    <name type="scientific">Penicillium alfredii</name>
    <dbReference type="NCBI Taxonomy" id="1506179"/>
    <lineage>
        <taxon>Eukaryota</taxon>
        <taxon>Fungi</taxon>
        <taxon>Dikarya</taxon>
        <taxon>Ascomycota</taxon>
        <taxon>Pezizomycotina</taxon>
        <taxon>Eurotiomycetes</taxon>
        <taxon>Eurotiomycetidae</taxon>
        <taxon>Eurotiales</taxon>
        <taxon>Aspergillaceae</taxon>
        <taxon>Penicillium</taxon>
    </lineage>
</organism>
<dbReference type="Proteomes" id="UP001141434">
    <property type="component" value="Unassembled WGS sequence"/>
</dbReference>
<evidence type="ECO:0000313" key="2">
    <source>
        <dbReference type="Proteomes" id="UP001141434"/>
    </source>
</evidence>
<comment type="caution">
    <text evidence="1">The sequence shown here is derived from an EMBL/GenBank/DDBJ whole genome shotgun (WGS) entry which is preliminary data.</text>
</comment>
<protein>
    <recommendedName>
        <fullName evidence="3">Aminoglycoside phosphotransferase domain-containing protein</fullName>
    </recommendedName>
</protein>
<evidence type="ECO:0008006" key="3">
    <source>
        <dbReference type="Google" id="ProtNLM"/>
    </source>
</evidence>